<name>A0A3P8GQ26_9TREM</name>
<organism evidence="1 2">
    <name type="scientific">Schistosoma mattheei</name>
    <dbReference type="NCBI Taxonomy" id="31246"/>
    <lineage>
        <taxon>Eukaryota</taxon>
        <taxon>Metazoa</taxon>
        <taxon>Spiralia</taxon>
        <taxon>Lophotrochozoa</taxon>
        <taxon>Platyhelminthes</taxon>
        <taxon>Trematoda</taxon>
        <taxon>Digenea</taxon>
        <taxon>Strigeidida</taxon>
        <taxon>Schistosomatoidea</taxon>
        <taxon>Schistosomatidae</taxon>
        <taxon>Schistosoma</taxon>
    </lineage>
</organism>
<evidence type="ECO:0000313" key="1">
    <source>
        <dbReference type="EMBL" id="VDP80500.1"/>
    </source>
</evidence>
<reference evidence="1 2" key="1">
    <citation type="submission" date="2018-11" db="EMBL/GenBank/DDBJ databases">
        <authorList>
            <consortium name="Pathogen Informatics"/>
        </authorList>
    </citation>
    <scope>NUCLEOTIDE SEQUENCE [LARGE SCALE GENOMIC DNA]</scope>
    <source>
        <strain>Denwood</strain>
        <strain evidence="2">Zambia</strain>
    </source>
</reference>
<dbReference type="EMBL" id="UZAL01042810">
    <property type="protein sequence ID" value="VDP80500.1"/>
    <property type="molecule type" value="Genomic_DNA"/>
</dbReference>
<keyword evidence="2" id="KW-1185">Reference proteome</keyword>
<protein>
    <submittedName>
        <fullName evidence="1">Uncharacterized protein</fullName>
    </submittedName>
</protein>
<accession>A0A3P8GQ26</accession>
<dbReference type="AlphaFoldDB" id="A0A3P8GQ26"/>
<dbReference type="Proteomes" id="UP000269396">
    <property type="component" value="Unassembled WGS sequence"/>
</dbReference>
<gene>
    <name evidence="1" type="ORF">SMTD_LOCUS19692</name>
</gene>
<evidence type="ECO:0000313" key="2">
    <source>
        <dbReference type="Proteomes" id="UP000269396"/>
    </source>
</evidence>
<sequence length="84" mass="9220">MCWKVVWSCCFATLDLSDGHADFFNCWWPTSVGRFVCGASILCGFSGAGRFKSSLKCSTHLFRCSSVLVITSLSLVFTGRPGLR</sequence>
<proteinExistence type="predicted"/>